<dbReference type="PANTHER" id="PTHR21461">
    <property type="entry name" value="GLYCOSYLTRANSFERASE FAMILY 92 PROTEIN"/>
    <property type="match status" value="1"/>
</dbReference>
<evidence type="ECO:0000313" key="10">
    <source>
        <dbReference type="EMBL" id="KAH7421973.1"/>
    </source>
</evidence>
<feature type="compositionally biased region" description="Polar residues" evidence="9">
    <location>
        <begin position="489"/>
        <end position="500"/>
    </location>
</feature>
<evidence type="ECO:0000256" key="3">
    <source>
        <dbReference type="ARBA" id="ARBA00022676"/>
    </source>
</evidence>
<dbReference type="GO" id="GO:0016757">
    <property type="term" value="F:glycosyltransferase activity"/>
    <property type="evidence" value="ECO:0007669"/>
    <property type="project" value="UniProtKB-UniRule"/>
</dbReference>
<feature type="region of interest" description="Disordered" evidence="9">
    <location>
        <begin position="488"/>
        <end position="535"/>
    </location>
</feature>
<keyword evidence="11" id="KW-1185">Reference proteome</keyword>
<keyword evidence="7" id="KW-0472">Membrane</keyword>
<dbReference type="GO" id="GO:0016020">
    <property type="term" value="C:membrane"/>
    <property type="evidence" value="ECO:0007669"/>
    <property type="project" value="UniProtKB-SubCell"/>
</dbReference>
<comment type="caution">
    <text evidence="10">The sequence shown here is derived from an EMBL/GenBank/DDBJ whole genome shotgun (WGS) entry which is preliminary data.</text>
</comment>
<evidence type="ECO:0000256" key="7">
    <source>
        <dbReference type="ARBA" id="ARBA00023136"/>
    </source>
</evidence>
<keyword evidence="3 8" id="KW-0328">Glycosyltransferase</keyword>
<evidence type="ECO:0000256" key="2">
    <source>
        <dbReference type="ARBA" id="ARBA00007647"/>
    </source>
</evidence>
<proteinExistence type="inferred from homology"/>
<dbReference type="AlphaFoldDB" id="A0A8T2TJH3"/>
<keyword evidence="4 8" id="KW-0808">Transferase</keyword>
<evidence type="ECO:0000256" key="5">
    <source>
        <dbReference type="ARBA" id="ARBA00022692"/>
    </source>
</evidence>
<keyword evidence="5" id="KW-0812">Transmembrane</keyword>
<accession>A0A8T2TJH3</accession>
<sequence>MPTMGKKGEEIQICPSIHQLDKCSARKSFYNPCMLDAKSILLGMLLMLFLLVSEQGLEDLRSKRIDIINFFGLRVSVPDSKNNVRTETKEERYSTVGHNDRENSNVDFFPTIRRSFGTYGKALALFVHVATYRGTPNSFATVGLGSKPSHVFGNATFECEWIPATDASRKEPIKGVVFKMSPDWSMGRQYTVIVVNCSFEHPVGADGEGGSLIVYALHGHGSGLSDTIAERIVALTEKKGEYSPQRFLPPYQYEFVFCGSPLFGRLSAQRIREWITYHAKLFGKNAHFFMYDVGGMTDSVWKVLAPWLKLGYVTVHDIRDLDKFDGYYHNQFLVINDCFHRTRLLSNWTFFFDVDEYLWLDTNETLGTVMQGFSNFTQVIFRQKPMAAHLCQAQQDNEEQTNVSSWRWGIERLVYRNVKTGLDLGRKFAIQPRKANAVGVHRSENIVHYNLVGESLGFLPESLVPKLWFYHFHGTIYVPDDELCETYVPHSQSPPSNFTPNFLDPPASDGTGGSNIHDKPAQSEASEPPSFYDGDGTPFRLDTGLQVIVESVKEFELEAFSILPR</sequence>
<evidence type="ECO:0000313" key="11">
    <source>
        <dbReference type="Proteomes" id="UP000825935"/>
    </source>
</evidence>
<dbReference type="OMA" id="NSINIMG"/>
<dbReference type="GO" id="GO:0005737">
    <property type="term" value="C:cytoplasm"/>
    <property type="evidence" value="ECO:0007669"/>
    <property type="project" value="TreeGrafter"/>
</dbReference>
<evidence type="ECO:0000256" key="6">
    <source>
        <dbReference type="ARBA" id="ARBA00022989"/>
    </source>
</evidence>
<dbReference type="Proteomes" id="UP000825935">
    <property type="component" value="Chromosome 13"/>
</dbReference>
<keyword evidence="6" id="KW-1133">Transmembrane helix</keyword>
<dbReference type="Pfam" id="PF01697">
    <property type="entry name" value="Glyco_transf_92"/>
    <property type="match status" value="1"/>
</dbReference>
<evidence type="ECO:0000256" key="4">
    <source>
        <dbReference type="ARBA" id="ARBA00022679"/>
    </source>
</evidence>
<organism evidence="10 11">
    <name type="scientific">Ceratopteris richardii</name>
    <name type="common">Triangle waterfern</name>
    <dbReference type="NCBI Taxonomy" id="49495"/>
    <lineage>
        <taxon>Eukaryota</taxon>
        <taxon>Viridiplantae</taxon>
        <taxon>Streptophyta</taxon>
        <taxon>Embryophyta</taxon>
        <taxon>Tracheophyta</taxon>
        <taxon>Polypodiopsida</taxon>
        <taxon>Polypodiidae</taxon>
        <taxon>Polypodiales</taxon>
        <taxon>Pteridineae</taxon>
        <taxon>Pteridaceae</taxon>
        <taxon>Parkerioideae</taxon>
        <taxon>Ceratopteris</taxon>
    </lineage>
</organism>
<evidence type="ECO:0000256" key="9">
    <source>
        <dbReference type="SAM" id="MobiDB-lite"/>
    </source>
</evidence>
<comment type="subcellular location">
    <subcellularLocation>
        <location evidence="1">Membrane</location>
        <topology evidence="1">Single-pass membrane protein</topology>
    </subcellularLocation>
</comment>
<evidence type="ECO:0000256" key="8">
    <source>
        <dbReference type="RuleBase" id="RU366017"/>
    </source>
</evidence>
<name>A0A8T2TJH3_CERRI</name>
<dbReference type="EMBL" id="CM035418">
    <property type="protein sequence ID" value="KAH7421973.1"/>
    <property type="molecule type" value="Genomic_DNA"/>
</dbReference>
<dbReference type="OrthoDB" id="2526284at2759"/>
<reference evidence="10" key="1">
    <citation type="submission" date="2021-08" db="EMBL/GenBank/DDBJ databases">
        <title>WGS assembly of Ceratopteris richardii.</title>
        <authorList>
            <person name="Marchant D.B."/>
            <person name="Chen G."/>
            <person name="Jenkins J."/>
            <person name="Shu S."/>
            <person name="Leebens-Mack J."/>
            <person name="Grimwood J."/>
            <person name="Schmutz J."/>
            <person name="Soltis P."/>
            <person name="Soltis D."/>
            <person name="Chen Z.-H."/>
        </authorList>
    </citation>
    <scope>NUCLEOTIDE SEQUENCE</scope>
    <source>
        <strain evidence="10">Whitten #5841</strain>
        <tissue evidence="10">Leaf</tissue>
    </source>
</reference>
<dbReference type="PANTHER" id="PTHR21461:SF12">
    <property type="entry name" value="GALACTAN BETA-1,4-GALACTOSYLTRANSFERASE GALS2"/>
    <property type="match status" value="1"/>
</dbReference>
<dbReference type="EC" id="2.4.1.-" evidence="8"/>
<gene>
    <name evidence="10" type="ORF">KP509_13G084100</name>
</gene>
<dbReference type="InterPro" id="IPR008166">
    <property type="entry name" value="Glyco_transf_92"/>
</dbReference>
<protein>
    <recommendedName>
        <fullName evidence="8">Glycosyltransferase family 92 protein</fullName>
        <ecNumber evidence="8">2.4.1.-</ecNumber>
    </recommendedName>
</protein>
<evidence type="ECO:0000256" key="1">
    <source>
        <dbReference type="ARBA" id="ARBA00004167"/>
    </source>
</evidence>
<comment type="similarity">
    <text evidence="2 8">Belongs to the glycosyltransferase 92 family.</text>
</comment>